<accession>A0A0C2H5E0</accession>
<keyword evidence="3 5" id="KW-0324">Glycolysis</keyword>
<dbReference type="GO" id="GO:0006096">
    <property type="term" value="P:glycolytic process"/>
    <property type="evidence" value="ECO:0007669"/>
    <property type="project" value="UniProtKB-KW"/>
</dbReference>
<dbReference type="Proteomes" id="UP000054047">
    <property type="component" value="Unassembled WGS sequence"/>
</dbReference>
<gene>
    <name evidence="7" type="ORF">ANCDUO_05045</name>
</gene>
<evidence type="ECO:0000313" key="7">
    <source>
        <dbReference type="EMBL" id="KIH64641.1"/>
    </source>
</evidence>
<dbReference type="GO" id="GO:0005524">
    <property type="term" value="F:ATP binding"/>
    <property type="evidence" value="ECO:0007669"/>
    <property type="project" value="UniProtKB-UniRule"/>
</dbReference>
<protein>
    <recommendedName>
        <fullName evidence="5">Phosphotransferase</fullName>
        <ecNumber evidence="5">2.7.1.-</ecNumber>
    </recommendedName>
</protein>
<dbReference type="Gene3D" id="3.40.367.20">
    <property type="match status" value="1"/>
</dbReference>
<evidence type="ECO:0000256" key="4">
    <source>
        <dbReference type="ARBA" id="ARBA00044613"/>
    </source>
</evidence>
<dbReference type="InterPro" id="IPR043129">
    <property type="entry name" value="ATPase_NBD"/>
</dbReference>
<dbReference type="GO" id="GO:0006006">
    <property type="term" value="P:glucose metabolic process"/>
    <property type="evidence" value="ECO:0007669"/>
    <property type="project" value="TreeGrafter"/>
</dbReference>
<dbReference type="GO" id="GO:0001678">
    <property type="term" value="P:intracellular glucose homeostasis"/>
    <property type="evidence" value="ECO:0007669"/>
    <property type="project" value="InterPro"/>
</dbReference>
<sequence length="103" mass="11917">MIIDIEWGGFGDNGCLSPVYTDYDREIDVKSINPTRQFFREQSLLRFEKMISGMYMGEIVRIILELLARKGAVFKGDYEAISKRECFTTKHVSEVEMYVSCPC</sequence>
<dbReference type="GO" id="GO:0005829">
    <property type="term" value="C:cytosol"/>
    <property type="evidence" value="ECO:0007669"/>
    <property type="project" value="TreeGrafter"/>
</dbReference>
<dbReference type="AlphaFoldDB" id="A0A0C2H5E0"/>
<dbReference type="EMBL" id="KN727959">
    <property type="protein sequence ID" value="KIH64641.1"/>
    <property type="molecule type" value="Genomic_DNA"/>
</dbReference>
<proteinExistence type="inferred from homology"/>
<dbReference type="SUPFAM" id="SSF53067">
    <property type="entry name" value="Actin-like ATPase domain"/>
    <property type="match status" value="1"/>
</dbReference>
<dbReference type="InterPro" id="IPR001312">
    <property type="entry name" value="Hexokinase"/>
</dbReference>
<comment type="pathway">
    <text evidence="1">Carbohydrate degradation; glycolysis; D-glyceraldehyde 3-phosphate and glycerone phosphate from D-glucose: step 1/4.</text>
</comment>
<dbReference type="SMR" id="A0A0C2H5E0"/>
<keyword evidence="8" id="KW-1185">Reference proteome</keyword>
<comment type="pathway">
    <text evidence="2">Carbohydrate metabolism; hexose metabolism.</text>
</comment>
<dbReference type="PROSITE" id="PS51748">
    <property type="entry name" value="HEXOKINASE_2"/>
    <property type="match status" value="1"/>
</dbReference>
<keyword evidence="5" id="KW-0808">Transferase</keyword>
<dbReference type="InterPro" id="IPR022673">
    <property type="entry name" value="Hexokinase_C"/>
</dbReference>
<dbReference type="GO" id="GO:0005739">
    <property type="term" value="C:mitochondrion"/>
    <property type="evidence" value="ECO:0007669"/>
    <property type="project" value="TreeGrafter"/>
</dbReference>
<evidence type="ECO:0000256" key="2">
    <source>
        <dbReference type="ARBA" id="ARBA00005028"/>
    </source>
</evidence>
<keyword evidence="5 7" id="KW-0418">Kinase</keyword>
<keyword evidence="5" id="KW-0067">ATP-binding</keyword>
<dbReference type="Pfam" id="PF03727">
    <property type="entry name" value="Hexokinase_2"/>
    <property type="match status" value="1"/>
</dbReference>
<keyword evidence="5" id="KW-0547">Nucleotide-binding</keyword>
<dbReference type="GO" id="GO:0004340">
    <property type="term" value="F:glucokinase activity"/>
    <property type="evidence" value="ECO:0007669"/>
    <property type="project" value="TreeGrafter"/>
</dbReference>
<evidence type="ECO:0000256" key="5">
    <source>
        <dbReference type="RuleBase" id="RU362007"/>
    </source>
</evidence>
<dbReference type="GO" id="GO:0008865">
    <property type="term" value="F:fructokinase activity"/>
    <property type="evidence" value="ECO:0007669"/>
    <property type="project" value="TreeGrafter"/>
</dbReference>
<evidence type="ECO:0000259" key="6">
    <source>
        <dbReference type="Pfam" id="PF03727"/>
    </source>
</evidence>
<name>A0A0C2H5E0_9BILA</name>
<feature type="domain" description="Hexokinase C-terminal" evidence="6">
    <location>
        <begin position="1"/>
        <end position="96"/>
    </location>
</feature>
<evidence type="ECO:0000313" key="8">
    <source>
        <dbReference type="Proteomes" id="UP000054047"/>
    </source>
</evidence>
<reference evidence="7 8" key="1">
    <citation type="submission" date="2013-12" db="EMBL/GenBank/DDBJ databases">
        <title>Draft genome of the parsitic nematode Ancylostoma duodenale.</title>
        <authorList>
            <person name="Mitreva M."/>
        </authorList>
    </citation>
    <scope>NUCLEOTIDE SEQUENCE [LARGE SCALE GENOMIC DNA]</scope>
    <source>
        <strain evidence="7 8">Zhejiang</strain>
    </source>
</reference>
<evidence type="ECO:0000256" key="1">
    <source>
        <dbReference type="ARBA" id="ARBA00004888"/>
    </source>
</evidence>
<dbReference type="OrthoDB" id="419537at2759"/>
<evidence type="ECO:0000256" key="3">
    <source>
        <dbReference type="ARBA" id="ARBA00023152"/>
    </source>
</evidence>
<dbReference type="PANTHER" id="PTHR19443">
    <property type="entry name" value="HEXOKINASE"/>
    <property type="match status" value="1"/>
</dbReference>
<dbReference type="PANTHER" id="PTHR19443:SF16">
    <property type="entry name" value="HEXOKINASE TYPE 1-RELATED"/>
    <property type="match status" value="1"/>
</dbReference>
<dbReference type="GO" id="GO:0005536">
    <property type="term" value="F:D-glucose binding"/>
    <property type="evidence" value="ECO:0007669"/>
    <property type="project" value="InterPro"/>
</dbReference>
<organism evidence="7 8">
    <name type="scientific">Ancylostoma duodenale</name>
    <dbReference type="NCBI Taxonomy" id="51022"/>
    <lineage>
        <taxon>Eukaryota</taxon>
        <taxon>Metazoa</taxon>
        <taxon>Ecdysozoa</taxon>
        <taxon>Nematoda</taxon>
        <taxon>Chromadorea</taxon>
        <taxon>Rhabditida</taxon>
        <taxon>Rhabditina</taxon>
        <taxon>Rhabditomorpha</taxon>
        <taxon>Strongyloidea</taxon>
        <taxon>Ancylostomatidae</taxon>
        <taxon>Ancylostomatinae</taxon>
        <taxon>Ancylostoma</taxon>
    </lineage>
</organism>
<comment type="similarity">
    <text evidence="5">Belongs to the hexokinase family.</text>
</comment>
<comment type="catalytic activity">
    <reaction evidence="4">
        <text>a D-hexose + ATP = a D-hexose 6-phosphate + ADP + H(+)</text>
        <dbReference type="Rhea" id="RHEA:22740"/>
        <dbReference type="ChEBI" id="CHEBI:4194"/>
        <dbReference type="ChEBI" id="CHEBI:15378"/>
        <dbReference type="ChEBI" id="CHEBI:30616"/>
        <dbReference type="ChEBI" id="CHEBI:229467"/>
        <dbReference type="ChEBI" id="CHEBI:456216"/>
        <dbReference type="EC" id="2.7.1.1"/>
    </reaction>
    <physiologicalReaction direction="left-to-right" evidence="4">
        <dbReference type="Rhea" id="RHEA:22741"/>
    </physiologicalReaction>
</comment>
<dbReference type="EC" id="2.7.1.-" evidence="5"/>